<name>A0A345T3C6_9ACTN</name>
<gene>
    <name evidence="4" type="ORF">C7M71_026845</name>
</gene>
<protein>
    <submittedName>
        <fullName evidence="4">Fumarylacetoacetate hydrolase family protein</fullName>
    </submittedName>
</protein>
<reference evidence="5" key="1">
    <citation type="submission" date="2018-07" db="EMBL/GenBank/DDBJ databases">
        <title>Streptacidiphilus bronchialis DSM 106435 chromosome.</title>
        <authorList>
            <person name="Batra D."/>
            <person name="Gulvik C.A."/>
        </authorList>
    </citation>
    <scope>NUCLEOTIDE SEQUENCE [LARGE SCALE GENOMIC DNA]</scope>
    <source>
        <strain evidence="5">DSM 106435</strain>
    </source>
</reference>
<dbReference type="GO" id="GO:0046872">
    <property type="term" value="F:metal ion binding"/>
    <property type="evidence" value="ECO:0007669"/>
    <property type="project" value="UniProtKB-KW"/>
</dbReference>
<evidence type="ECO:0000313" key="4">
    <source>
        <dbReference type="EMBL" id="AXI80481.1"/>
    </source>
</evidence>
<keyword evidence="2" id="KW-0479">Metal-binding</keyword>
<evidence type="ECO:0000259" key="3">
    <source>
        <dbReference type="Pfam" id="PF01557"/>
    </source>
</evidence>
<dbReference type="Gene3D" id="3.90.850.10">
    <property type="entry name" value="Fumarylacetoacetase-like, C-terminal domain"/>
    <property type="match status" value="1"/>
</dbReference>
<keyword evidence="4" id="KW-0378">Hydrolase</keyword>
<evidence type="ECO:0000256" key="1">
    <source>
        <dbReference type="ARBA" id="ARBA00010211"/>
    </source>
</evidence>
<evidence type="ECO:0000313" key="5">
    <source>
        <dbReference type="Proteomes" id="UP000249340"/>
    </source>
</evidence>
<dbReference type="PANTHER" id="PTHR42796:SF4">
    <property type="entry name" value="FUMARYLACETOACETATE HYDROLASE DOMAIN-CONTAINING PROTEIN 2A"/>
    <property type="match status" value="1"/>
</dbReference>
<dbReference type="PANTHER" id="PTHR42796">
    <property type="entry name" value="FUMARYLACETOACETATE HYDROLASE DOMAIN-CONTAINING PROTEIN 2A-RELATED"/>
    <property type="match status" value="1"/>
</dbReference>
<organism evidence="4 5">
    <name type="scientific">Peterkaempfera bronchialis</name>
    <dbReference type="NCBI Taxonomy" id="2126346"/>
    <lineage>
        <taxon>Bacteria</taxon>
        <taxon>Bacillati</taxon>
        <taxon>Actinomycetota</taxon>
        <taxon>Actinomycetes</taxon>
        <taxon>Kitasatosporales</taxon>
        <taxon>Streptomycetaceae</taxon>
        <taxon>Peterkaempfera</taxon>
    </lineage>
</organism>
<dbReference type="InterPro" id="IPR051121">
    <property type="entry name" value="FAH"/>
</dbReference>
<feature type="domain" description="Fumarylacetoacetase-like C-terminal" evidence="3">
    <location>
        <begin position="72"/>
        <end position="272"/>
    </location>
</feature>
<sequence>MRLGCIDGEAVLIRDDRYAGLAEPSAQRFATPGLVYGDWPGFLAWAAREPDLPWHRLDPKRLQAPVPVPGQVFGVGLNFHDHLAENGRAGTRPLPLTFTKFPSCITGPYDDVEIPLGGVDYEVELVLVIGRHADRVPADRAWDHIAGLTVGQDLSARGVQQGGQLSLAKSFRGFAPIGPWVTTPDELPDRDALDLRCWVNGELLQDGTTKDMVHNVPELIAFLSTVTPLRPGDLVFTGTPAGVGFFRTPQKFLAPADVVRSEIPGLGVIENRCIAPAAPGPYDQALGALAPRPPQPA</sequence>
<keyword evidence="5" id="KW-1185">Reference proteome</keyword>
<proteinExistence type="inferred from homology"/>
<dbReference type="Proteomes" id="UP000249340">
    <property type="component" value="Chromosome"/>
</dbReference>
<evidence type="ECO:0000256" key="2">
    <source>
        <dbReference type="ARBA" id="ARBA00022723"/>
    </source>
</evidence>
<dbReference type="GO" id="GO:0016787">
    <property type="term" value="F:hydrolase activity"/>
    <property type="evidence" value="ECO:0007669"/>
    <property type="project" value="UniProtKB-KW"/>
</dbReference>
<comment type="similarity">
    <text evidence="1">Belongs to the FAH family.</text>
</comment>
<dbReference type="InterPro" id="IPR011234">
    <property type="entry name" value="Fumarylacetoacetase-like_C"/>
</dbReference>
<dbReference type="KEGG" id="stri:C7M71_026845"/>
<accession>A0A345T3C6</accession>
<dbReference type="AlphaFoldDB" id="A0A345T3C6"/>
<dbReference type="RefSeq" id="WP_111489858.1">
    <property type="nucleotide sequence ID" value="NZ_CP031264.1"/>
</dbReference>
<dbReference type="OrthoDB" id="2273115at2"/>
<dbReference type="EMBL" id="CP031264">
    <property type="protein sequence ID" value="AXI80481.1"/>
    <property type="molecule type" value="Genomic_DNA"/>
</dbReference>
<dbReference type="Pfam" id="PF01557">
    <property type="entry name" value="FAA_hydrolase"/>
    <property type="match status" value="1"/>
</dbReference>
<dbReference type="GO" id="GO:0044281">
    <property type="term" value="P:small molecule metabolic process"/>
    <property type="evidence" value="ECO:0007669"/>
    <property type="project" value="UniProtKB-ARBA"/>
</dbReference>
<dbReference type="InterPro" id="IPR036663">
    <property type="entry name" value="Fumarylacetoacetase_C_sf"/>
</dbReference>
<dbReference type="SUPFAM" id="SSF56529">
    <property type="entry name" value="FAH"/>
    <property type="match status" value="1"/>
</dbReference>